<proteinExistence type="predicted"/>
<gene>
    <name evidence="1" type="ORF">JL09_g6816</name>
</gene>
<dbReference type="HOGENOM" id="CLU_3434161_0_0_1"/>
<protein>
    <submittedName>
        <fullName evidence="1">Uncharacterized protein</fullName>
    </submittedName>
</protein>
<accession>A0A099NKX5</accession>
<dbReference type="EMBL" id="JQFK01002094">
    <property type="protein sequence ID" value="KGK32577.1"/>
    <property type="molecule type" value="Genomic_DNA"/>
</dbReference>
<evidence type="ECO:0000313" key="2">
    <source>
        <dbReference type="Proteomes" id="UP000029867"/>
    </source>
</evidence>
<reference evidence="2" key="1">
    <citation type="journal article" date="2014" name="Microb. Cell Fact.">
        <title>Exploiting Issatchenkia orientalis SD108 for succinic acid production.</title>
        <authorList>
            <person name="Xiao H."/>
            <person name="Shao Z."/>
            <person name="Jiang Y."/>
            <person name="Dole S."/>
            <person name="Zhao H."/>
        </authorList>
    </citation>
    <scope>NUCLEOTIDE SEQUENCE [LARGE SCALE GENOMIC DNA]</scope>
    <source>
        <strain evidence="2">SD108</strain>
    </source>
</reference>
<name>A0A099NKX5_PICKU</name>
<evidence type="ECO:0000313" key="1">
    <source>
        <dbReference type="EMBL" id="KGK32577.1"/>
    </source>
</evidence>
<comment type="caution">
    <text evidence="1">The sequence shown here is derived from an EMBL/GenBank/DDBJ whole genome shotgun (WGS) entry which is preliminary data.</text>
</comment>
<dbReference type="Proteomes" id="UP000029867">
    <property type="component" value="Unassembled WGS sequence"/>
</dbReference>
<sequence>MLLGKSGLPVSNAKC</sequence>
<organism evidence="1 2">
    <name type="scientific">Pichia kudriavzevii</name>
    <name type="common">Yeast</name>
    <name type="synonym">Issatchenkia orientalis</name>
    <dbReference type="NCBI Taxonomy" id="4909"/>
    <lineage>
        <taxon>Eukaryota</taxon>
        <taxon>Fungi</taxon>
        <taxon>Dikarya</taxon>
        <taxon>Ascomycota</taxon>
        <taxon>Saccharomycotina</taxon>
        <taxon>Pichiomycetes</taxon>
        <taxon>Pichiales</taxon>
        <taxon>Pichiaceae</taxon>
        <taxon>Pichia</taxon>
    </lineage>
</organism>